<dbReference type="InterPro" id="IPR029046">
    <property type="entry name" value="LolA/LolB/LppX"/>
</dbReference>
<dbReference type="KEGG" id="snk:CP967_13635"/>
<dbReference type="EMBL" id="CP023702">
    <property type="protein sequence ID" value="QEU72906.1"/>
    <property type="molecule type" value="Genomic_DNA"/>
</dbReference>
<feature type="compositionally biased region" description="Low complexity" evidence="1">
    <location>
        <begin position="32"/>
        <end position="41"/>
    </location>
</feature>
<name>A0A5J6FA33_9ACTN</name>
<feature type="signal peptide" evidence="2">
    <location>
        <begin position="1"/>
        <end position="26"/>
    </location>
</feature>
<evidence type="ECO:0000256" key="2">
    <source>
        <dbReference type="SAM" id="SignalP"/>
    </source>
</evidence>
<evidence type="ECO:0000313" key="3">
    <source>
        <dbReference type="EMBL" id="QEU72906.1"/>
    </source>
</evidence>
<proteinExistence type="predicted"/>
<feature type="chain" id="PRO_5023877601" description="Lipoprotein" evidence="2">
    <location>
        <begin position="27"/>
        <end position="305"/>
    </location>
</feature>
<dbReference type="SUPFAM" id="SSF89392">
    <property type="entry name" value="Prokaryotic lipoproteins and lipoprotein localization factors"/>
    <property type="match status" value="1"/>
</dbReference>
<evidence type="ECO:0000256" key="1">
    <source>
        <dbReference type="SAM" id="MobiDB-lite"/>
    </source>
</evidence>
<sequence length="305" mass="31484">MTAGRAGRAGFLVAMAAALATVTACGGPGGDPSPSSSQGAPKARDGAVARTDAISALRVAQKETGGAESARIEGTMELGAAMSMKQSGVLGWGDGVTGEMEIVYTGGSMGEALKQSGGDGTVLARYFKEEYYANMGDGFAANAGGKHWIRYAYADLAEMGGASGEVMADQIQNGTPQQGVNALLAAGDVVEVGKEDVRGVATTHYSGTVDVTELATTNSDLGEDELAALRKQLSQSGVETETVDIWVDENNLLVKKVERADTANGEMNSTVYYSDYGTEVAAQRPAADDTIDFRTLLKQQQGAAS</sequence>
<dbReference type="AlphaFoldDB" id="A0A5J6FA33"/>
<feature type="region of interest" description="Disordered" evidence="1">
    <location>
        <begin position="27"/>
        <end position="47"/>
    </location>
</feature>
<keyword evidence="2" id="KW-0732">Signal</keyword>
<evidence type="ECO:0008006" key="5">
    <source>
        <dbReference type="Google" id="ProtNLM"/>
    </source>
</evidence>
<reference evidence="3 4" key="1">
    <citation type="submission" date="2017-09" db="EMBL/GenBank/DDBJ databases">
        <authorList>
            <person name="Lee N."/>
            <person name="Cho B.-K."/>
        </authorList>
    </citation>
    <scope>NUCLEOTIDE SEQUENCE [LARGE SCALE GENOMIC DNA]</scope>
    <source>
        <strain evidence="3 4">ATCC 12769</strain>
    </source>
</reference>
<dbReference type="PROSITE" id="PS51257">
    <property type="entry name" value="PROKAR_LIPOPROTEIN"/>
    <property type="match status" value="1"/>
</dbReference>
<dbReference type="RefSeq" id="WP_150488235.1">
    <property type="nucleotide sequence ID" value="NZ_BMUV01000016.1"/>
</dbReference>
<dbReference type="OrthoDB" id="3369896at2"/>
<dbReference type="Gene3D" id="2.50.20.20">
    <property type="match status" value="1"/>
</dbReference>
<evidence type="ECO:0000313" key="4">
    <source>
        <dbReference type="Proteomes" id="UP000326178"/>
    </source>
</evidence>
<keyword evidence="4" id="KW-1185">Reference proteome</keyword>
<accession>A0A5J6FA33</accession>
<gene>
    <name evidence="3" type="ORF">CP967_13635</name>
</gene>
<dbReference type="Proteomes" id="UP000326178">
    <property type="component" value="Chromosome"/>
</dbReference>
<organism evidence="3 4">
    <name type="scientific">Streptomyces nitrosporeus</name>
    <dbReference type="NCBI Taxonomy" id="28894"/>
    <lineage>
        <taxon>Bacteria</taxon>
        <taxon>Bacillati</taxon>
        <taxon>Actinomycetota</taxon>
        <taxon>Actinomycetes</taxon>
        <taxon>Kitasatosporales</taxon>
        <taxon>Streptomycetaceae</taxon>
        <taxon>Streptomyces</taxon>
    </lineage>
</organism>
<protein>
    <recommendedName>
        <fullName evidence="5">Lipoprotein</fullName>
    </recommendedName>
</protein>